<keyword evidence="2" id="KW-1185">Reference proteome</keyword>
<reference evidence="3" key="2">
    <citation type="submission" date="2016-06" db="UniProtKB">
        <authorList>
            <consortium name="WormBaseParasite"/>
        </authorList>
    </citation>
    <scope>IDENTIFICATION</scope>
</reference>
<reference evidence="1 2" key="1">
    <citation type="submission" date="2015-12" db="EMBL/GenBank/DDBJ databases">
        <title>Draft genome of the nematode, Onchocerca flexuosa.</title>
        <authorList>
            <person name="Mitreva M."/>
        </authorList>
    </citation>
    <scope>NUCLEOTIDE SEQUENCE [LARGE SCALE GENOMIC DNA]</scope>
    <source>
        <strain evidence="1">Red Deer</strain>
    </source>
</reference>
<evidence type="ECO:0000313" key="2">
    <source>
        <dbReference type="Proteomes" id="UP000242913"/>
    </source>
</evidence>
<sequence length="100" mass="11526">MILLGKFHGYVCVKCTSILETRNESNVLNLKHMRNNVNESNGQLNERLPQHSVHDQVEKTTCEYRKLTAIQFKRLPSRYQCSSFTHRCLIGSKLTLSCGE</sequence>
<proteinExistence type="predicted"/>
<dbReference type="EMBL" id="KZ269996">
    <property type="protein sequence ID" value="OZC09257.1"/>
    <property type="molecule type" value="Genomic_DNA"/>
</dbReference>
<dbReference type="Proteomes" id="UP000242913">
    <property type="component" value="Unassembled WGS sequence"/>
</dbReference>
<evidence type="ECO:0000313" key="3">
    <source>
        <dbReference type="WBParaSite" id="OFLC_0001272001-mRNA-1"/>
    </source>
</evidence>
<name>A0A183HZ07_9BILA</name>
<organism evidence="3">
    <name type="scientific">Onchocerca flexuosa</name>
    <dbReference type="NCBI Taxonomy" id="387005"/>
    <lineage>
        <taxon>Eukaryota</taxon>
        <taxon>Metazoa</taxon>
        <taxon>Ecdysozoa</taxon>
        <taxon>Nematoda</taxon>
        <taxon>Chromadorea</taxon>
        <taxon>Rhabditida</taxon>
        <taxon>Spirurina</taxon>
        <taxon>Spiruromorpha</taxon>
        <taxon>Filarioidea</taxon>
        <taxon>Onchocercidae</taxon>
        <taxon>Onchocerca</taxon>
    </lineage>
</organism>
<gene>
    <name evidence="1" type="ORF">X798_03801</name>
</gene>
<dbReference type="AlphaFoldDB" id="A0A183HZ07"/>
<evidence type="ECO:0000313" key="1">
    <source>
        <dbReference type="EMBL" id="OZC09257.1"/>
    </source>
</evidence>
<dbReference type="WBParaSite" id="OFLC_0001272001-mRNA-1">
    <property type="protein sequence ID" value="OFLC_0001272001-mRNA-1"/>
    <property type="gene ID" value="OFLC_0001272001"/>
</dbReference>
<accession>A0A183HZ07</accession>
<protein>
    <submittedName>
        <fullName evidence="1 3">Uncharacterized protein</fullName>
    </submittedName>
</protein>